<feature type="non-terminal residue" evidence="4">
    <location>
        <position position="1"/>
    </location>
</feature>
<feature type="non-terminal residue" evidence="4">
    <location>
        <position position="66"/>
    </location>
</feature>
<evidence type="ECO:0000313" key="4">
    <source>
        <dbReference type="EMBL" id="CAG8667294.1"/>
    </source>
</evidence>
<sequence>FGNSKLVDHDYYRPRIYKTNVAICLDCTKLIHVDNVKLTKTFHNARSRYVKIIKPKDLIQKHWDHK</sequence>
<dbReference type="EMBL" id="CAJVPK010009536">
    <property type="protein sequence ID" value="CAG8667294.1"/>
    <property type="molecule type" value="Genomic_DNA"/>
</dbReference>
<dbReference type="AlphaFoldDB" id="A0A9N9EAN6"/>
<keyword evidence="5" id="KW-1185">Reference proteome</keyword>
<keyword evidence="1" id="KW-0479">Metal-binding</keyword>
<dbReference type="Proteomes" id="UP000789706">
    <property type="component" value="Unassembled WGS sequence"/>
</dbReference>
<dbReference type="GO" id="GO:0003677">
    <property type="term" value="F:DNA binding"/>
    <property type="evidence" value="ECO:0007669"/>
    <property type="project" value="InterPro"/>
</dbReference>
<keyword evidence="2" id="KW-0862">Zinc</keyword>
<dbReference type="InterPro" id="IPR001510">
    <property type="entry name" value="Znf_PARP"/>
</dbReference>
<organism evidence="4 5">
    <name type="scientific">Diversispora eburnea</name>
    <dbReference type="NCBI Taxonomy" id="1213867"/>
    <lineage>
        <taxon>Eukaryota</taxon>
        <taxon>Fungi</taxon>
        <taxon>Fungi incertae sedis</taxon>
        <taxon>Mucoromycota</taxon>
        <taxon>Glomeromycotina</taxon>
        <taxon>Glomeromycetes</taxon>
        <taxon>Diversisporales</taxon>
        <taxon>Diversisporaceae</taxon>
        <taxon>Diversispora</taxon>
    </lineage>
</organism>
<accession>A0A9N9EAN6</accession>
<evidence type="ECO:0000256" key="1">
    <source>
        <dbReference type="ARBA" id="ARBA00022723"/>
    </source>
</evidence>
<reference evidence="4" key="1">
    <citation type="submission" date="2021-06" db="EMBL/GenBank/DDBJ databases">
        <authorList>
            <person name="Kallberg Y."/>
            <person name="Tangrot J."/>
            <person name="Rosling A."/>
        </authorList>
    </citation>
    <scope>NUCLEOTIDE SEQUENCE</scope>
    <source>
        <strain evidence="4">AZ414A</strain>
    </source>
</reference>
<dbReference type="OrthoDB" id="2427881at2759"/>
<name>A0A9N9EAN6_9GLOM</name>
<protein>
    <submittedName>
        <fullName evidence="4">3079_t:CDS:1</fullName>
    </submittedName>
</protein>
<comment type="caution">
    <text evidence="4">The sequence shown here is derived from an EMBL/GenBank/DDBJ whole genome shotgun (WGS) entry which is preliminary data.</text>
</comment>
<proteinExistence type="predicted"/>
<evidence type="ECO:0000259" key="3">
    <source>
        <dbReference type="PROSITE" id="PS50064"/>
    </source>
</evidence>
<gene>
    <name evidence="4" type="ORF">DEBURN_LOCUS11975</name>
</gene>
<evidence type="ECO:0000313" key="5">
    <source>
        <dbReference type="Proteomes" id="UP000789706"/>
    </source>
</evidence>
<feature type="domain" description="PARP-type" evidence="3">
    <location>
        <begin position="12"/>
        <end position="66"/>
    </location>
</feature>
<dbReference type="PROSITE" id="PS50064">
    <property type="entry name" value="ZF_PARP_2"/>
    <property type="match status" value="1"/>
</dbReference>
<evidence type="ECO:0000256" key="2">
    <source>
        <dbReference type="ARBA" id="ARBA00022833"/>
    </source>
</evidence>
<dbReference type="GO" id="GO:0008270">
    <property type="term" value="F:zinc ion binding"/>
    <property type="evidence" value="ECO:0007669"/>
    <property type="project" value="InterPro"/>
</dbReference>